<keyword evidence="8 11" id="KW-0406">Ion transport</keyword>
<dbReference type="Pfam" id="PF06965">
    <property type="entry name" value="Na_H_antiport_1"/>
    <property type="match status" value="1"/>
</dbReference>
<dbReference type="EMBL" id="CP045851">
    <property type="protein sequence ID" value="QGG93945.1"/>
    <property type="molecule type" value="Genomic_DNA"/>
</dbReference>
<evidence type="ECO:0000256" key="8">
    <source>
        <dbReference type="ARBA" id="ARBA00023065"/>
    </source>
</evidence>
<proteinExistence type="inferred from homology"/>
<feature type="transmembrane region" description="Helical" evidence="11">
    <location>
        <begin position="289"/>
        <end position="305"/>
    </location>
</feature>
<dbReference type="HAMAP" id="MF_01844">
    <property type="entry name" value="NhaA"/>
    <property type="match status" value="1"/>
</dbReference>
<feature type="transmembrane region" description="Helical" evidence="11">
    <location>
        <begin position="260"/>
        <end position="283"/>
    </location>
</feature>
<evidence type="ECO:0000256" key="10">
    <source>
        <dbReference type="ARBA" id="ARBA00023201"/>
    </source>
</evidence>
<reference evidence="13 14" key="1">
    <citation type="submission" date="2019-11" db="EMBL/GenBank/DDBJ databases">
        <authorList>
            <person name="He Y."/>
        </authorList>
    </citation>
    <scope>NUCLEOTIDE SEQUENCE [LARGE SCALE GENOMIC DNA]</scope>
    <source>
        <strain evidence="13 14">SCSIO 58843</strain>
    </source>
</reference>
<comment type="catalytic activity">
    <reaction evidence="11">
        <text>Na(+)(in) + 2 H(+)(out) = Na(+)(out) + 2 H(+)(in)</text>
        <dbReference type="Rhea" id="RHEA:29251"/>
        <dbReference type="ChEBI" id="CHEBI:15378"/>
        <dbReference type="ChEBI" id="CHEBI:29101"/>
    </reaction>
</comment>
<dbReference type="InterPro" id="IPR023171">
    <property type="entry name" value="Na/H_antiporter_dom_sf"/>
</dbReference>
<evidence type="ECO:0000313" key="13">
    <source>
        <dbReference type="EMBL" id="QGG93945.1"/>
    </source>
</evidence>
<evidence type="ECO:0000256" key="9">
    <source>
        <dbReference type="ARBA" id="ARBA00023136"/>
    </source>
</evidence>
<comment type="similarity">
    <text evidence="11">Belongs to the NhaA Na(+)/H(+) (TC 2.A.33) antiporter family.</text>
</comment>
<dbReference type="KEGG" id="atq:GH723_01840"/>
<feature type="transmembrane region" description="Helical" evidence="11">
    <location>
        <begin position="485"/>
        <end position="507"/>
    </location>
</feature>
<accession>A0A5Q2RL86</accession>
<organism evidence="13 14">
    <name type="scientific">Actinomarinicola tropica</name>
    <dbReference type="NCBI Taxonomy" id="2789776"/>
    <lineage>
        <taxon>Bacteria</taxon>
        <taxon>Bacillati</taxon>
        <taxon>Actinomycetota</taxon>
        <taxon>Acidimicrobiia</taxon>
        <taxon>Acidimicrobiales</taxon>
        <taxon>Iamiaceae</taxon>
        <taxon>Actinomarinicola</taxon>
    </lineage>
</organism>
<evidence type="ECO:0000256" key="4">
    <source>
        <dbReference type="ARBA" id="ARBA00022475"/>
    </source>
</evidence>
<dbReference type="GO" id="GO:0015385">
    <property type="term" value="F:sodium:proton antiporter activity"/>
    <property type="evidence" value="ECO:0007669"/>
    <property type="project" value="UniProtKB-UniRule"/>
</dbReference>
<feature type="transmembrane region" description="Helical" evidence="11">
    <location>
        <begin position="200"/>
        <end position="222"/>
    </location>
</feature>
<evidence type="ECO:0000256" key="6">
    <source>
        <dbReference type="ARBA" id="ARBA00022989"/>
    </source>
</evidence>
<dbReference type="Gene3D" id="1.20.1530.10">
    <property type="entry name" value="Na+/H+ antiporter like domain"/>
    <property type="match status" value="1"/>
</dbReference>
<keyword evidence="4 11" id="KW-1003">Cell membrane</keyword>
<comment type="subcellular location">
    <subcellularLocation>
        <location evidence="1">Cell inner membrane</location>
        <topology evidence="1">Multi-pass membrane protein</topology>
    </subcellularLocation>
    <subcellularLocation>
        <location evidence="11">Cell membrane</location>
        <topology evidence="11">Multi-pass membrane protein</topology>
    </subcellularLocation>
</comment>
<feature type="transmembrane region" description="Helical" evidence="11">
    <location>
        <begin position="333"/>
        <end position="351"/>
    </location>
</feature>
<keyword evidence="14" id="KW-1185">Reference proteome</keyword>
<dbReference type="NCBIfam" id="TIGR00773">
    <property type="entry name" value="NhaA"/>
    <property type="match status" value="1"/>
</dbReference>
<feature type="compositionally biased region" description="Pro residues" evidence="12">
    <location>
        <begin position="11"/>
        <end position="23"/>
    </location>
</feature>
<dbReference type="AlphaFoldDB" id="A0A5Q2RL86"/>
<name>A0A5Q2RL86_9ACTN</name>
<keyword evidence="9 11" id="KW-0472">Membrane</keyword>
<dbReference type="InterPro" id="IPR004670">
    <property type="entry name" value="NhaA"/>
</dbReference>
<dbReference type="GO" id="GO:0005886">
    <property type="term" value="C:plasma membrane"/>
    <property type="evidence" value="ECO:0007669"/>
    <property type="project" value="UniProtKB-SubCell"/>
</dbReference>
<feature type="transmembrane region" description="Helical" evidence="11">
    <location>
        <begin position="234"/>
        <end position="253"/>
    </location>
</feature>
<keyword evidence="10 11" id="KW-0739">Sodium transport</keyword>
<keyword evidence="5 11" id="KW-0812">Transmembrane</keyword>
<evidence type="ECO:0000313" key="14">
    <source>
        <dbReference type="Proteomes" id="UP000334019"/>
    </source>
</evidence>
<feature type="transmembrane region" description="Helical" evidence="11">
    <location>
        <begin position="411"/>
        <end position="430"/>
    </location>
</feature>
<evidence type="ECO:0000256" key="7">
    <source>
        <dbReference type="ARBA" id="ARBA00023053"/>
    </source>
</evidence>
<feature type="transmembrane region" description="Helical" evidence="11">
    <location>
        <begin position="519"/>
        <end position="538"/>
    </location>
</feature>
<evidence type="ECO:0000256" key="1">
    <source>
        <dbReference type="ARBA" id="ARBA00004429"/>
    </source>
</evidence>
<evidence type="ECO:0000256" key="3">
    <source>
        <dbReference type="ARBA" id="ARBA00022449"/>
    </source>
</evidence>
<keyword evidence="3 11" id="KW-0050">Antiport</keyword>
<protein>
    <recommendedName>
        <fullName evidence="11">Na(+)/H(+) antiporter NhaA</fullName>
    </recommendedName>
    <alternativeName>
        <fullName evidence="11">Sodium/proton antiporter NhaA</fullName>
    </alternativeName>
</protein>
<feature type="transmembrane region" description="Helical" evidence="11">
    <location>
        <begin position="312"/>
        <end position="327"/>
    </location>
</feature>
<evidence type="ECO:0000256" key="5">
    <source>
        <dbReference type="ARBA" id="ARBA00022692"/>
    </source>
</evidence>
<comment type="function">
    <text evidence="11">Na(+)/H(+) antiporter that extrudes sodium in exchange for external protons.</text>
</comment>
<keyword evidence="2 11" id="KW-0813">Transport</keyword>
<dbReference type="PANTHER" id="PTHR30341">
    <property type="entry name" value="SODIUM ION/PROTON ANTIPORTER NHAA-RELATED"/>
    <property type="match status" value="1"/>
</dbReference>
<sequence>MMPRGSDTEPPGAPIPSPPPARPGPHLRLPRPPARPCHLRVESTSIRPQAGGGGVGVGEARWRRVDGDRGDWAAAARSGRLPAVPDPTLHEPPLPRTWSESDRLVPRAVVRPLRRFASTEAAGGVVMLAMAIAALAWANSPAGESYTEVWGTALTVHLGDLAHIDLSLRGWINDLAMAFFFFVVALEIKRELVRGELRDPRAAALPAIAALGGMVVPAAIYALFNSGGAGADGWGIPMATDIAFAIGVLSLVGRRVPSSLIIFLLTLAIVDDLGAIVVIAVFYTSDMSLGWLALGVASIVVALGLKRVDVRSLVPYALLAAFCWFALHESGVHATLAGVAFGLLTPSLPFIERPLFGLQARALVDRAEEMIEAEDLSSGEDEHGEEADALNQLIVLAEETQPPLDRLEHRLVPWTTFAIVPVFALANAGVQLSWDDLVGAFTEPVTLGVMLGLVLGKAVGIFTFALVAIRLGIGKHPVGASWPQLFGVAMLGGIGFTVALFVTELAFEPGAVADQAKVGILAASAIAGIAGYTFLRVVGRAHDHDHHTHS</sequence>
<dbReference type="Proteomes" id="UP000334019">
    <property type="component" value="Chromosome"/>
</dbReference>
<dbReference type="GO" id="GO:0006885">
    <property type="term" value="P:regulation of pH"/>
    <property type="evidence" value="ECO:0007669"/>
    <property type="project" value="UniProtKB-UniRule"/>
</dbReference>
<feature type="transmembrane region" description="Helical" evidence="11">
    <location>
        <begin position="170"/>
        <end position="188"/>
    </location>
</feature>
<evidence type="ECO:0000256" key="11">
    <source>
        <dbReference type="HAMAP-Rule" id="MF_01844"/>
    </source>
</evidence>
<dbReference type="PANTHER" id="PTHR30341:SF0">
    <property type="entry name" value="NA(+)_H(+) ANTIPORTER NHAA"/>
    <property type="match status" value="1"/>
</dbReference>
<feature type="transmembrane region" description="Helical" evidence="11">
    <location>
        <begin position="121"/>
        <end position="138"/>
    </location>
</feature>
<gene>
    <name evidence="11 13" type="primary">nhaA</name>
    <name evidence="13" type="ORF">GH723_01840</name>
</gene>
<feature type="transmembrane region" description="Helical" evidence="11">
    <location>
        <begin position="450"/>
        <end position="473"/>
    </location>
</feature>
<evidence type="ECO:0000256" key="12">
    <source>
        <dbReference type="SAM" id="MobiDB-lite"/>
    </source>
</evidence>
<keyword evidence="6 11" id="KW-1133">Transmembrane helix</keyword>
<evidence type="ECO:0000256" key="2">
    <source>
        <dbReference type="ARBA" id="ARBA00022448"/>
    </source>
</evidence>
<keyword evidence="7 11" id="KW-0915">Sodium</keyword>
<feature type="region of interest" description="Disordered" evidence="12">
    <location>
        <begin position="1"/>
        <end position="36"/>
    </location>
</feature>